<feature type="binding site" evidence="6">
    <location>
        <position position="146"/>
    </location>
    <ligand>
        <name>S-adenosyl-L-methionine</name>
        <dbReference type="ChEBI" id="CHEBI:59789"/>
    </ligand>
</feature>
<keyword evidence="5 6" id="KW-0949">S-adenosyl-L-methionine</keyword>
<comment type="catalytic activity">
    <reaction evidence="6">
        <text>guanosine(527) in 16S rRNA + S-adenosyl-L-methionine = N(7)-methylguanosine(527) in 16S rRNA + S-adenosyl-L-homocysteine</text>
        <dbReference type="Rhea" id="RHEA:42732"/>
        <dbReference type="Rhea" id="RHEA-COMP:10209"/>
        <dbReference type="Rhea" id="RHEA-COMP:10210"/>
        <dbReference type="ChEBI" id="CHEBI:57856"/>
        <dbReference type="ChEBI" id="CHEBI:59789"/>
        <dbReference type="ChEBI" id="CHEBI:74269"/>
        <dbReference type="ChEBI" id="CHEBI:74480"/>
        <dbReference type="EC" id="2.1.1.170"/>
    </reaction>
</comment>
<name>A0ABR9BF83_9RHOO</name>
<evidence type="ECO:0000256" key="1">
    <source>
        <dbReference type="ARBA" id="ARBA00022490"/>
    </source>
</evidence>
<feature type="binding site" evidence="6">
    <location>
        <position position="85"/>
    </location>
    <ligand>
        <name>S-adenosyl-L-methionine</name>
        <dbReference type="ChEBI" id="CHEBI:59789"/>
    </ligand>
</feature>
<gene>
    <name evidence="6 7" type="primary">rsmG</name>
    <name evidence="7" type="ORF">IFO67_14465</name>
</gene>
<evidence type="ECO:0000256" key="6">
    <source>
        <dbReference type="HAMAP-Rule" id="MF_00074"/>
    </source>
</evidence>
<evidence type="ECO:0000313" key="7">
    <source>
        <dbReference type="EMBL" id="MBD8504097.1"/>
    </source>
</evidence>
<evidence type="ECO:0000313" key="8">
    <source>
        <dbReference type="Proteomes" id="UP000603602"/>
    </source>
</evidence>
<dbReference type="SUPFAM" id="SSF53335">
    <property type="entry name" value="S-adenosyl-L-methionine-dependent methyltransferases"/>
    <property type="match status" value="1"/>
</dbReference>
<evidence type="ECO:0000256" key="5">
    <source>
        <dbReference type="ARBA" id="ARBA00022691"/>
    </source>
</evidence>
<comment type="function">
    <text evidence="6">Specifically methylates the N7 position of guanine in position 527 of 16S rRNA.</text>
</comment>
<comment type="caution">
    <text evidence="7">The sequence shown here is derived from an EMBL/GenBank/DDBJ whole genome shotgun (WGS) entry which is preliminary data.</text>
</comment>
<protein>
    <recommendedName>
        <fullName evidence="6">Ribosomal RNA small subunit methyltransferase G</fullName>
        <ecNumber evidence="6">2.1.1.170</ecNumber>
    </recommendedName>
    <alternativeName>
        <fullName evidence="6">16S rRNA 7-methylguanosine methyltransferase</fullName>
        <shortName evidence="6">16S rRNA m7G methyltransferase</shortName>
    </alternativeName>
</protein>
<proteinExistence type="inferred from homology"/>
<dbReference type="PIRSF" id="PIRSF003078">
    <property type="entry name" value="GidB"/>
    <property type="match status" value="1"/>
</dbReference>
<dbReference type="InterPro" id="IPR003682">
    <property type="entry name" value="rRNA_ssu_MeTfrase_G"/>
</dbReference>
<keyword evidence="3 6" id="KW-0489">Methyltransferase</keyword>
<dbReference type="InterPro" id="IPR029063">
    <property type="entry name" value="SAM-dependent_MTases_sf"/>
</dbReference>
<dbReference type="CDD" id="cd02440">
    <property type="entry name" value="AdoMet_MTases"/>
    <property type="match status" value="1"/>
</dbReference>
<dbReference type="Pfam" id="PF02527">
    <property type="entry name" value="GidB"/>
    <property type="match status" value="1"/>
</dbReference>
<dbReference type="NCBIfam" id="TIGR00138">
    <property type="entry name" value="rsmG_gidB"/>
    <property type="match status" value="1"/>
</dbReference>
<keyword evidence="4 6" id="KW-0808">Transferase</keyword>
<feature type="binding site" evidence="6">
    <location>
        <position position="80"/>
    </location>
    <ligand>
        <name>S-adenosyl-L-methionine</name>
        <dbReference type="ChEBI" id="CHEBI:59789"/>
    </ligand>
</feature>
<evidence type="ECO:0000256" key="2">
    <source>
        <dbReference type="ARBA" id="ARBA00022552"/>
    </source>
</evidence>
<keyword evidence="8" id="KW-1185">Reference proteome</keyword>
<dbReference type="PANTHER" id="PTHR31760:SF0">
    <property type="entry name" value="S-ADENOSYL-L-METHIONINE-DEPENDENT METHYLTRANSFERASES SUPERFAMILY PROTEIN"/>
    <property type="match status" value="1"/>
</dbReference>
<dbReference type="Proteomes" id="UP000603602">
    <property type="component" value="Unassembled WGS sequence"/>
</dbReference>
<evidence type="ECO:0000256" key="3">
    <source>
        <dbReference type="ARBA" id="ARBA00022603"/>
    </source>
</evidence>
<feature type="binding site" evidence="6">
    <location>
        <begin position="131"/>
        <end position="132"/>
    </location>
    <ligand>
        <name>S-adenosyl-L-methionine</name>
        <dbReference type="ChEBI" id="CHEBI:59789"/>
    </ligand>
</feature>
<dbReference type="PANTHER" id="PTHR31760">
    <property type="entry name" value="S-ADENOSYL-L-METHIONINE-DEPENDENT METHYLTRANSFERASES SUPERFAMILY PROTEIN"/>
    <property type="match status" value="1"/>
</dbReference>
<dbReference type="Gene3D" id="3.40.50.150">
    <property type="entry name" value="Vaccinia Virus protein VP39"/>
    <property type="match status" value="1"/>
</dbReference>
<keyword evidence="2 6" id="KW-0698">rRNA processing</keyword>
<reference evidence="8" key="1">
    <citation type="submission" date="2023-07" db="EMBL/GenBank/DDBJ databases">
        <title>Thauera sp. CAU 1555 isolated from sand of Yaerae Beach.</title>
        <authorList>
            <person name="Kim W."/>
        </authorList>
    </citation>
    <scope>NUCLEOTIDE SEQUENCE [LARGE SCALE GENOMIC DNA]</scope>
    <source>
        <strain evidence="8">CAU 1555</strain>
    </source>
</reference>
<evidence type="ECO:0000256" key="4">
    <source>
        <dbReference type="ARBA" id="ARBA00022679"/>
    </source>
</evidence>
<comment type="subcellular location">
    <subcellularLocation>
        <location evidence="6">Cytoplasm</location>
    </subcellularLocation>
</comment>
<comment type="caution">
    <text evidence="6">Lacks conserved residue(s) required for the propagation of feature annotation.</text>
</comment>
<dbReference type="RefSeq" id="WP_187718875.1">
    <property type="nucleotide sequence ID" value="NZ_JACTAH010000002.1"/>
</dbReference>
<accession>A0ABR9BF83</accession>
<sequence>MSALAPYRGLLAEGLAALGLDLRAETQDRLIAFGELLLKWNKVYNLTAIRAPQEVVTHHLLDSLAVLSHLTGVAHLADIGSGGGLPGIPLAIVRPELEVVSVETVNKKAAFQQQAKIELGLANFRAENARVEKLASVQPFDGVISRAFSELALFVELAGHLLAPGGRMFAMKGVYPEEEIARLPAGWHVAETVRLAVPGLEAERHLIILERDGTEHKGD</sequence>
<organism evidence="7 8">
    <name type="scientific">Thauera sedimentorum</name>
    <dbReference type="NCBI Taxonomy" id="2767595"/>
    <lineage>
        <taxon>Bacteria</taxon>
        <taxon>Pseudomonadati</taxon>
        <taxon>Pseudomonadota</taxon>
        <taxon>Betaproteobacteria</taxon>
        <taxon>Rhodocyclales</taxon>
        <taxon>Zoogloeaceae</taxon>
        <taxon>Thauera</taxon>
    </lineage>
</organism>
<keyword evidence="1 6" id="KW-0963">Cytoplasm</keyword>
<dbReference type="EMBL" id="JACYTO010000002">
    <property type="protein sequence ID" value="MBD8504097.1"/>
    <property type="molecule type" value="Genomic_DNA"/>
</dbReference>
<dbReference type="HAMAP" id="MF_00074">
    <property type="entry name" value="16SrRNA_methyltr_G"/>
    <property type="match status" value="1"/>
</dbReference>
<dbReference type="EC" id="2.1.1.170" evidence="6"/>
<comment type="similarity">
    <text evidence="6">Belongs to the methyltransferase superfamily. RNA methyltransferase RsmG family.</text>
</comment>